<reference evidence="1" key="2">
    <citation type="journal article" date="2024" name="Plant">
        <title>Genomic evolution and insights into agronomic trait innovations of Sesamum species.</title>
        <authorList>
            <person name="Miao H."/>
            <person name="Wang L."/>
            <person name="Qu L."/>
            <person name="Liu H."/>
            <person name="Sun Y."/>
            <person name="Le M."/>
            <person name="Wang Q."/>
            <person name="Wei S."/>
            <person name="Zheng Y."/>
            <person name="Lin W."/>
            <person name="Duan Y."/>
            <person name="Cao H."/>
            <person name="Xiong S."/>
            <person name="Wang X."/>
            <person name="Wei L."/>
            <person name="Li C."/>
            <person name="Ma Q."/>
            <person name="Ju M."/>
            <person name="Zhao R."/>
            <person name="Li G."/>
            <person name="Mu C."/>
            <person name="Tian Q."/>
            <person name="Mei H."/>
            <person name="Zhang T."/>
            <person name="Gao T."/>
            <person name="Zhang H."/>
        </authorList>
    </citation>
    <scope>NUCLEOTIDE SEQUENCE</scope>
    <source>
        <strain evidence="1">G02</strain>
    </source>
</reference>
<sequence>MRIKDAGDRWREDIEGIQETLLEYFRGIFTSSHPLQHELDSVLNTVRPKVTEAMNAIMSSDVELVRISSPVGPKLKDF</sequence>
<comment type="caution">
    <text evidence="1">The sequence shown here is derived from an EMBL/GenBank/DDBJ whole genome shotgun (WGS) entry which is preliminary data.</text>
</comment>
<protein>
    <submittedName>
        <fullName evidence="1">Uncharacterized protein</fullName>
    </submittedName>
</protein>
<proteinExistence type="predicted"/>
<evidence type="ECO:0000313" key="1">
    <source>
        <dbReference type="EMBL" id="KAL0387933.1"/>
    </source>
</evidence>
<accession>A0AAW2S8E6</accession>
<gene>
    <name evidence="1" type="ORF">Sradi_2675100</name>
</gene>
<dbReference type="AlphaFoldDB" id="A0AAW2S8E6"/>
<reference evidence="1" key="1">
    <citation type="submission" date="2020-06" db="EMBL/GenBank/DDBJ databases">
        <authorList>
            <person name="Li T."/>
            <person name="Hu X."/>
            <person name="Zhang T."/>
            <person name="Song X."/>
            <person name="Zhang H."/>
            <person name="Dai N."/>
            <person name="Sheng W."/>
            <person name="Hou X."/>
            <person name="Wei L."/>
        </authorList>
    </citation>
    <scope>NUCLEOTIDE SEQUENCE</scope>
    <source>
        <strain evidence="1">G02</strain>
        <tissue evidence="1">Leaf</tissue>
    </source>
</reference>
<organism evidence="1">
    <name type="scientific">Sesamum radiatum</name>
    <name type="common">Black benniseed</name>
    <dbReference type="NCBI Taxonomy" id="300843"/>
    <lineage>
        <taxon>Eukaryota</taxon>
        <taxon>Viridiplantae</taxon>
        <taxon>Streptophyta</taxon>
        <taxon>Embryophyta</taxon>
        <taxon>Tracheophyta</taxon>
        <taxon>Spermatophyta</taxon>
        <taxon>Magnoliopsida</taxon>
        <taxon>eudicotyledons</taxon>
        <taxon>Gunneridae</taxon>
        <taxon>Pentapetalae</taxon>
        <taxon>asterids</taxon>
        <taxon>lamiids</taxon>
        <taxon>Lamiales</taxon>
        <taxon>Pedaliaceae</taxon>
        <taxon>Sesamum</taxon>
    </lineage>
</organism>
<dbReference type="EMBL" id="JACGWJ010000011">
    <property type="protein sequence ID" value="KAL0387933.1"/>
    <property type="molecule type" value="Genomic_DNA"/>
</dbReference>
<name>A0AAW2S8E6_SESRA</name>